<organism evidence="2 3">
    <name type="scientific">Leisingera caerulea</name>
    <name type="common">Phaeobacter caeruleus</name>
    <dbReference type="NCBI Taxonomy" id="506591"/>
    <lineage>
        <taxon>Bacteria</taxon>
        <taxon>Pseudomonadati</taxon>
        <taxon>Pseudomonadota</taxon>
        <taxon>Alphaproteobacteria</taxon>
        <taxon>Rhodobacterales</taxon>
        <taxon>Roseobacteraceae</taxon>
        <taxon>Leisingera</taxon>
    </lineage>
</organism>
<evidence type="ECO:0000313" key="2">
    <source>
        <dbReference type="EMBL" id="UWQ59021.1"/>
    </source>
</evidence>
<keyword evidence="1" id="KW-1133">Transmembrane helix</keyword>
<dbReference type="EMBL" id="CP081078">
    <property type="protein sequence ID" value="UWQ59021.1"/>
    <property type="molecule type" value="Genomic_DNA"/>
</dbReference>
<feature type="transmembrane region" description="Helical" evidence="1">
    <location>
        <begin position="50"/>
        <end position="68"/>
    </location>
</feature>
<evidence type="ECO:0000313" key="3">
    <source>
        <dbReference type="Proteomes" id="UP001058184"/>
    </source>
</evidence>
<keyword evidence="3" id="KW-1185">Reference proteome</keyword>
<keyword evidence="1" id="KW-0812">Transmembrane</keyword>
<feature type="transmembrane region" description="Helical" evidence="1">
    <location>
        <begin position="12"/>
        <end position="30"/>
    </location>
</feature>
<proteinExistence type="predicted"/>
<reference evidence="2" key="1">
    <citation type="submission" date="2021-08" db="EMBL/GenBank/DDBJ databases">
        <authorList>
            <person name="Nwanade C."/>
            <person name="Wang M."/>
            <person name="Masoudi A."/>
            <person name="Yu Z."/>
            <person name="Liu J."/>
        </authorList>
    </citation>
    <scope>NUCLEOTIDE SEQUENCE</scope>
    <source>
        <strain evidence="2">S141</strain>
    </source>
</reference>
<gene>
    <name evidence="2" type="ORF">K3722_02485</name>
</gene>
<accession>A0ABY5WXX9</accession>
<sequence>MADRPNRPRSVRIFAYLVICIVLLGALPVISSKLGYQFLPSVKWVHQTHLAATILGGMAAAAAPFAVLKGMRLQPRKHGVIMKFLIVGFSPVLGFMVFSQFVSMGIPLAAAMAAGVESQAEYAVSGTELKKSGKCRNPVKVENMPFAWSKICNFPAGFVQGLQPGSRITAEGSGTKLGLFVTRLSQQD</sequence>
<evidence type="ECO:0000256" key="1">
    <source>
        <dbReference type="SAM" id="Phobius"/>
    </source>
</evidence>
<protein>
    <submittedName>
        <fullName evidence="2">Uncharacterized protein</fullName>
    </submittedName>
</protein>
<keyword evidence="1" id="KW-0472">Membrane</keyword>
<name>A0ABY5WXX9_LEICA</name>
<dbReference type="Proteomes" id="UP001058184">
    <property type="component" value="Chromosome"/>
</dbReference>
<feature type="transmembrane region" description="Helical" evidence="1">
    <location>
        <begin position="80"/>
        <end position="102"/>
    </location>
</feature>